<keyword evidence="10" id="KW-1185">Reference proteome</keyword>
<sequence length="192" mass="20880">MITGCLIGEIITLFLMATALGMDAFSIGMGMGMLELRLKQMMKIGIVIGVFHVVMPLLGMLVGFFLSHHFGSIAAMIGGVLLLLLGAQMMLASLTNKEDKPLVQPIGFGLFIFAVSASLDSFSVGLSLGIFGARVLLTIFMFGFMSMILTWLGLMIGQKAQRFLGRYSEAFGGFILFTFGLKILLHAWHFII</sequence>
<comment type="caution">
    <text evidence="9">The sequence shown here is derived from an EMBL/GenBank/DDBJ whole genome shotgun (WGS) entry which is preliminary data.</text>
</comment>
<evidence type="ECO:0000256" key="6">
    <source>
        <dbReference type="ARBA" id="ARBA00023136"/>
    </source>
</evidence>
<comment type="function">
    <text evidence="8">Probably functions as a manganese efflux pump.</text>
</comment>
<dbReference type="InterPro" id="IPR022929">
    <property type="entry name" value="Put_MntP"/>
</dbReference>
<dbReference type="Pfam" id="PF02659">
    <property type="entry name" value="Mntp"/>
    <property type="match status" value="1"/>
</dbReference>
<comment type="similarity">
    <text evidence="8">Belongs to the MntP (TC 9.B.29) family.</text>
</comment>
<comment type="subcellular location">
    <subcellularLocation>
        <location evidence="8">Cell membrane</location>
        <topology evidence="8">Multi-pass membrane protein</topology>
    </subcellularLocation>
</comment>
<dbReference type="EMBL" id="JAFBER010000008">
    <property type="protein sequence ID" value="MBM7645373.1"/>
    <property type="molecule type" value="Genomic_DNA"/>
</dbReference>
<keyword evidence="5 8" id="KW-0406">Ion transport</keyword>
<organism evidence="9 10">
    <name type="scientific">Scopulibacillus daqui</name>
    <dbReference type="NCBI Taxonomy" id="1469162"/>
    <lineage>
        <taxon>Bacteria</taxon>
        <taxon>Bacillati</taxon>
        <taxon>Bacillota</taxon>
        <taxon>Bacilli</taxon>
        <taxon>Bacillales</taxon>
        <taxon>Sporolactobacillaceae</taxon>
        <taxon>Scopulibacillus</taxon>
    </lineage>
</organism>
<keyword evidence="4 8" id="KW-1133">Transmembrane helix</keyword>
<proteinExistence type="inferred from homology"/>
<feature type="transmembrane region" description="Helical" evidence="8">
    <location>
        <begin position="72"/>
        <end position="94"/>
    </location>
</feature>
<evidence type="ECO:0000256" key="7">
    <source>
        <dbReference type="ARBA" id="ARBA00023211"/>
    </source>
</evidence>
<feature type="transmembrane region" description="Helical" evidence="8">
    <location>
        <begin position="44"/>
        <end position="66"/>
    </location>
</feature>
<evidence type="ECO:0000256" key="4">
    <source>
        <dbReference type="ARBA" id="ARBA00022989"/>
    </source>
</evidence>
<dbReference type="Proteomes" id="UP000808914">
    <property type="component" value="Unassembled WGS sequence"/>
</dbReference>
<keyword evidence="7 8" id="KW-0464">Manganese</keyword>
<reference evidence="9 10" key="1">
    <citation type="submission" date="2021-01" db="EMBL/GenBank/DDBJ databases">
        <title>Genomic Encyclopedia of Type Strains, Phase IV (KMG-IV): sequencing the most valuable type-strain genomes for metagenomic binning, comparative biology and taxonomic classification.</title>
        <authorList>
            <person name="Goeker M."/>
        </authorList>
    </citation>
    <scope>NUCLEOTIDE SEQUENCE [LARGE SCALE GENOMIC DNA]</scope>
    <source>
        <strain evidence="9 10">DSM 28236</strain>
    </source>
</reference>
<dbReference type="RefSeq" id="WP_205003311.1">
    <property type="nucleotide sequence ID" value="NZ_JAFBER010000008.1"/>
</dbReference>
<dbReference type="HAMAP" id="MF_01521">
    <property type="entry name" value="MntP_pump"/>
    <property type="match status" value="1"/>
</dbReference>
<keyword evidence="2 8" id="KW-1003">Cell membrane</keyword>
<accession>A0ABS2PZA1</accession>
<protein>
    <recommendedName>
        <fullName evidence="8">Putative manganese efflux pump MntP</fullName>
    </recommendedName>
</protein>
<evidence type="ECO:0000256" key="5">
    <source>
        <dbReference type="ARBA" id="ARBA00023065"/>
    </source>
</evidence>
<feature type="transmembrane region" description="Helical" evidence="8">
    <location>
        <begin position="106"/>
        <end position="131"/>
    </location>
</feature>
<keyword evidence="1 8" id="KW-0813">Transport</keyword>
<keyword evidence="6 8" id="KW-0472">Membrane</keyword>
<dbReference type="PANTHER" id="PTHR35529">
    <property type="entry name" value="MANGANESE EFFLUX PUMP MNTP-RELATED"/>
    <property type="match status" value="1"/>
</dbReference>
<gene>
    <name evidence="8" type="primary">mntP</name>
    <name evidence="9" type="ORF">JOD45_001584</name>
</gene>
<name>A0ABS2PZA1_9BACL</name>
<feature type="transmembrane region" description="Helical" evidence="8">
    <location>
        <begin position="137"/>
        <end position="157"/>
    </location>
</feature>
<dbReference type="InterPro" id="IPR003810">
    <property type="entry name" value="Mntp/YtaF"/>
</dbReference>
<evidence type="ECO:0000256" key="3">
    <source>
        <dbReference type="ARBA" id="ARBA00022692"/>
    </source>
</evidence>
<dbReference type="PANTHER" id="PTHR35529:SF1">
    <property type="entry name" value="MANGANESE EFFLUX PUMP MNTP-RELATED"/>
    <property type="match status" value="1"/>
</dbReference>
<evidence type="ECO:0000256" key="8">
    <source>
        <dbReference type="HAMAP-Rule" id="MF_01521"/>
    </source>
</evidence>
<keyword evidence="3 8" id="KW-0812">Transmembrane</keyword>
<evidence type="ECO:0000256" key="1">
    <source>
        <dbReference type="ARBA" id="ARBA00022448"/>
    </source>
</evidence>
<evidence type="ECO:0000313" key="10">
    <source>
        <dbReference type="Proteomes" id="UP000808914"/>
    </source>
</evidence>
<evidence type="ECO:0000256" key="2">
    <source>
        <dbReference type="ARBA" id="ARBA00022475"/>
    </source>
</evidence>
<feature type="transmembrane region" description="Helical" evidence="8">
    <location>
        <begin position="169"/>
        <end position="191"/>
    </location>
</feature>
<evidence type="ECO:0000313" key="9">
    <source>
        <dbReference type="EMBL" id="MBM7645373.1"/>
    </source>
</evidence>
<feature type="transmembrane region" description="Helical" evidence="8">
    <location>
        <begin position="6"/>
        <end position="32"/>
    </location>
</feature>